<feature type="compositionally biased region" description="Basic and acidic residues" evidence="14">
    <location>
        <begin position="878"/>
        <end position="887"/>
    </location>
</feature>
<evidence type="ECO:0000256" key="6">
    <source>
        <dbReference type="ARBA" id="ARBA00022889"/>
    </source>
</evidence>
<feature type="domain" description="Integrin alpha third immunoglobulin-like" evidence="17">
    <location>
        <begin position="778"/>
        <end position="874"/>
    </location>
</feature>
<feature type="repeat" description="FG-GAP" evidence="12">
    <location>
        <begin position="253"/>
        <end position="309"/>
    </location>
</feature>
<dbReference type="Gene3D" id="2.60.40.1460">
    <property type="entry name" value="Integrin domains. Chain A, domain 2"/>
    <property type="match status" value="1"/>
</dbReference>
<evidence type="ECO:0000313" key="18">
    <source>
        <dbReference type="Ensembl" id="ENSOMYP00000135182.1"/>
    </source>
</evidence>
<keyword evidence="3 13" id="KW-0812">Transmembrane</keyword>
<keyword evidence="4 13" id="KW-0732">Signal</keyword>
<dbReference type="InterPro" id="IPR000413">
    <property type="entry name" value="Integrin_alpha"/>
</dbReference>
<evidence type="ECO:0000256" key="12">
    <source>
        <dbReference type="PROSITE-ProRule" id="PRU00803"/>
    </source>
</evidence>
<feature type="region of interest" description="Disordered" evidence="14">
    <location>
        <begin position="860"/>
        <end position="887"/>
    </location>
</feature>
<dbReference type="GO" id="GO:0007229">
    <property type="term" value="P:integrin-mediated signaling pathway"/>
    <property type="evidence" value="ECO:0007669"/>
    <property type="project" value="UniProtKB-KW"/>
</dbReference>
<evidence type="ECO:0000259" key="16">
    <source>
        <dbReference type="Pfam" id="PF20805"/>
    </source>
</evidence>
<evidence type="ECO:0000256" key="13">
    <source>
        <dbReference type="RuleBase" id="RU003762"/>
    </source>
</evidence>
<dbReference type="Pfam" id="PF20806">
    <property type="entry name" value="Integrin_A_Ig_3"/>
    <property type="match status" value="2"/>
</dbReference>
<evidence type="ECO:0000256" key="7">
    <source>
        <dbReference type="ARBA" id="ARBA00022989"/>
    </source>
</evidence>
<feature type="repeat" description="FG-GAP" evidence="12">
    <location>
        <begin position="431"/>
        <end position="490"/>
    </location>
</feature>
<dbReference type="PRINTS" id="PR01185">
    <property type="entry name" value="INTEGRINA"/>
</dbReference>
<evidence type="ECO:0000256" key="5">
    <source>
        <dbReference type="ARBA" id="ARBA00022737"/>
    </source>
</evidence>
<dbReference type="Pfam" id="PF01839">
    <property type="entry name" value="FG-GAP"/>
    <property type="match status" value="2"/>
</dbReference>
<dbReference type="InterPro" id="IPR013649">
    <property type="entry name" value="Integrin_alpha_Ig-like_1"/>
</dbReference>
<evidence type="ECO:0000256" key="11">
    <source>
        <dbReference type="ARBA" id="ARBA00023180"/>
    </source>
</evidence>
<dbReference type="InterPro" id="IPR018184">
    <property type="entry name" value="Integrin_alpha_C_CS"/>
</dbReference>
<keyword evidence="7 13" id="KW-1133">Transmembrane helix</keyword>
<dbReference type="InterPro" id="IPR028994">
    <property type="entry name" value="Integrin_alpha_N"/>
</dbReference>
<evidence type="ECO:0000256" key="4">
    <source>
        <dbReference type="ARBA" id="ARBA00022729"/>
    </source>
</evidence>
<dbReference type="InterPro" id="IPR048285">
    <property type="entry name" value="Integrin_alpha_Ig-like_2"/>
</dbReference>
<protein>
    <submittedName>
        <fullName evidence="18">Integrin subunit alpha 7</fullName>
    </submittedName>
</protein>
<comment type="similarity">
    <text evidence="2 13">Belongs to the integrin alpha chain family.</text>
</comment>
<dbReference type="PANTHER" id="PTHR23220">
    <property type="entry name" value="INTEGRIN ALPHA"/>
    <property type="match status" value="1"/>
</dbReference>
<reference evidence="18" key="2">
    <citation type="submission" date="2025-08" db="UniProtKB">
        <authorList>
            <consortium name="Ensembl"/>
        </authorList>
    </citation>
    <scope>IDENTIFICATION</scope>
</reference>
<feature type="domain" description="Integrin alpha second immunoglobulin-like" evidence="16">
    <location>
        <begin position="611"/>
        <end position="771"/>
    </location>
</feature>
<dbReference type="GO" id="GO:0007160">
    <property type="term" value="P:cell-matrix adhesion"/>
    <property type="evidence" value="ECO:0007669"/>
    <property type="project" value="TreeGrafter"/>
</dbReference>
<dbReference type="PROSITE" id="PS00242">
    <property type="entry name" value="INTEGRIN_ALPHA"/>
    <property type="match status" value="1"/>
</dbReference>
<dbReference type="InterPro" id="IPR013517">
    <property type="entry name" value="FG-GAP"/>
</dbReference>
<dbReference type="SUPFAM" id="SSF69318">
    <property type="entry name" value="Integrin alpha N-terminal domain"/>
    <property type="match status" value="1"/>
</dbReference>
<feature type="repeat" description="FG-GAP" evidence="12">
    <location>
        <begin position="373"/>
        <end position="427"/>
    </location>
</feature>
<feature type="domain" description="Integrin alpha first immunoglubulin-like" evidence="15">
    <location>
        <begin position="506"/>
        <end position="608"/>
    </location>
</feature>
<dbReference type="Ensembl" id="ENSOMYT00000122748.1">
    <property type="protein sequence ID" value="ENSOMYP00000135182.1"/>
    <property type="gene ID" value="ENSOMYG00000070698.1"/>
</dbReference>
<dbReference type="Pfam" id="PF08441">
    <property type="entry name" value="Integrin_A_Ig_1"/>
    <property type="match status" value="1"/>
</dbReference>
<dbReference type="GeneTree" id="ENSGT00940000159891"/>
<evidence type="ECO:0000259" key="17">
    <source>
        <dbReference type="Pfam" id="PF20806"/>
    </source>
</evidence>
<sequence length="1045" mass="115923">MAPHVVHGVSLSQPWCLPLLLLLLSQYSLTDAGFNLDTSMTLIKEGEKGSFFGFSVALHQQLTPEPHSWILVGAPRDRGLGLMRRQRTGALYRCPITGEEFDCERVDIDGDVNLDRESKDNQWLGVTVKSQGIGGKVVTCAHLYELRQRVGLPSETRDPIGRCYVLSEDLTERDDLDGGEWKFCEGRPQGHEQFGFCQQGLSAAFTPDNNFIMFGAPGTYNWKGMMRVQLLNQTLLDLGFYDDGPYEVADEKQLNAQLIPVPYHSYLGFSVDSANDITSRGELTFVAGAPRANHTGAVVLLRKDNVYRLVPQHILWGEELGSSFGYSVATADLNSDGWTDLIVGAPNYFDRKTEIGGAVYIFLNRFGNWEYAQPIRLNGTHDSMFGLTVNNVGDLDLDGYDDIAVGAPFDGDGKVFIYRGSSSGIDTKPAQILEGVNEGVKRFGYSISGGLDIDGNLYPDLAVGSLGDKMVLYRSRPVIHVTRDVSIEPQHYIDLEQHNCKGRDGADTERRKLGLPHRVSFLGRSAQDVEYTHTDEVELKGQRHPACRSATFQLHENIRDKLRPIALAITHTIRPPMLSSDTNPEEQLPPVLGVATSNTLHSEVNFLRKGCGDDNICQSNLKLTYQFGTRPVTSDLFTPLPKDDEEVSVFSLSDQRSVVLEVTVTNMPSEPLYPEKDGDDAHAAQLLVTLPDTLSYSGFRGQQVVCQANQNGSQAECELGNPLKRDSILKFYIILGTSAITIETTELTVNLLLATISEQPDLAPVTAVAKVVIELPLAVSGVARPHQLFFSGAVKGESAMETLDDVGSALEFEFTVTNTGPSLQTLGSAFLNIMWPHELSNGKWLLYPTAFHFKGHPETHCRPHTSLNPRKKRGGLQAEEHHPNREARGLPPLPPICLFSGSAVLKIQGRLWNSTFLEEFPSVSALELLVRANITVKSSIKHLVLRDAAAQIPVMIYPEVGLTDQYWIPWWWILIAILAGILVLSLMVCILWKCGFFRRVQYEDQVPQYHAVKIPHQDLPQFHESQKAGVLHKKEWTTHWSDGTS</sequence>
<dbReference type="GO" id="GO:0033627">
    <property type="term" value="P:cell adhesion mediated by integrin"/>
    <property type="evidence" value="ECO:0007669"/>
    <property type="project" value="TreeGrafter"/>
</dbReference>
<dbReference type="Gene3D" id="2.130.10.130">
    <property type="entry name" value="Integrin alpha, N-terminal"/>
    <property type="match status" value="1"/>
</dbReference>
<gene>
    <name evidence="18" type="primary">ITGA7</name>
</gene>
<evidence type="ECO:0000256" key="14">
    <source>
        <dbReference type="SAM" id="MobiDB-lite"/>
    </source>
</evidence>
<dbReference type="GO" id="GO:0098609">
    <property type="term" value="P:cell-cell adhesion"/>
    <property type="evidence" value="ECO:0007669"/>
    <property type="project" value="TreeGrafter"/>
</dbReference>
<dbReference type="AlphaFoldDB" id="A0A8K9XN24"/>
<feature type="repeat" description="FG-GAP" evidence="12">
    <location>
        <begin position="310"/>
        <end position="371"/>
    </location>
</feature>
<dbReference type="GO" id="GO:0050900">
    <property type="term" value="P:leukocyte migration"/>
    <property type="evidence" value="ECO:0007669"/>
    <property type="project" value="TreeGrafter"/>
</dbReference>
<dbReference type="InterPro" id="IPR048286">
    <property type="entry name" value="Integrin_alpha_Ig-like_3"/>
</dbReference>
<keyword evidence="5" id="KW-0677">Repeat</keyword>
<organism evidence="18 19">
    <name type="scientific">Oncorhynchus mykiss</name>
    <name type="common">Rainbow trout</name>
    <name type="synonym">Salmo gairdneri</name>
    <dbReference type="NCBI Taxonomy" id="8022"/>
    <lineage>
        <taxon>Eukaryota</taxon>
        <taxon>Metazoa</taxon>
        <taxon>Chordata</taxon>
        <taxon>Craniata</taxon>
        <taxon>Vertebrata</taxon>
        <taxon>Euteleostomi</taxon>
        <taxon>Actinopterygii</taxon>
        <taxon>Neopterygii</taxon>
        <taxon>Teleostei</taxon>
        <taxon>Protacanthopterygii</taxon>
        <taxon>Salmoniformes</taxon>
        <taxon>Salmonidae</taxon>
        <taxon>Salmoninae</taxon>
        <taxon>Oncorhynchus</taxon>
    </lineage>
</organism>
<evidence type="ECO:0000256" key="9">
    <source>
        <dbReference type="ARBA" id="ARBA00023136"/>
    </source>
</evidence>
<evidence type="ECO:0000256" key="8">
    <source>
        <dbReference type="ARBA" id="ARBA00023037"/>
    </source>
</evidence>
<dbReference type="Gene3D" id="1.20.5.930">
    <property type="entry name" value="Bicelle-embedded integrin alpha(iib) transmembrane segment"/>
    <property type="match status" value="1"/>
</dbReference>
<evidence type="ECO:0000256" key="2">
    <source>
        <dbReference type="ARBA" id="ARBA00008054"/>
    </source>
</evidence>
<accession>A0A8K9XN24</accession>
<dbReference type="Gene3D" id="2.60.40.1510">
    <property type="entry name" value="ntegrin, alpha v. Chain A, domain 3"/>
    <property type="match status" value="1"/>
</dbReference>
<dbReference type="GO" id="GO:0005178">
    <property type="term" value="F:integrin binding"/>
    <property type="evidence" value="ECO:0007669"/>
    <property type="project" value="TreeGrafter"/>
</dbReference>
<comment type="subcellular location">
    <subcellularLocation>
        <location evidence="1 13">Membrane</location>
        <topology evidence="1 13">Single-pass type I membrane protein</topology>
    </subcellularLocation>
</comment>
<dbReference type="Proteomes" id="UP000694395">
    <property type="component" value="Chromosome 17"/>
</dbReference>
<reference evidence="18" key="1">
    <citation type="submission" date="2020-07" db="EMBL/GenBank/DDBJ databases">
        <title>A long reads based de novo assembly of the rainbow trout Arlee double haploid line genome.</title>
        <authorList>
            <person name="Gao G."/>
            <person name="Palti Y."/>
        </authorList>
    </citation>
    <scope>NUCLEOTIDE SEQUENCE [LARGE SCALE GENOMIC DNA]</scope>
</reference>
<feature type="domain" description="Integrin alpha third immunoglobulin-like" evidence="17">
    <location>
        <begin position="902"/>
        <end position="958"/>
    </location>
</feature>
<keyword evidence="10 13" id="KW-0675">Receptor</keyword>
<keyword evidence="6 13" id="KW-0130">Cell adhesion</keyword>
<evidence type="ECO:0000256" key="10">
    <source>
        <dbReference type="ARBA" id="ARBA00023170"/>
    </source>
</evidence>
<feature type="chain" id="PRO_5035488397" evidence="13">
    <location>
        <begin position="33"/>
        <end position="1045"/>
    </location>
</feature>
<evidence type="ECO:0000259" key="15">
    <source>
        <dbReference type="Pfam" id="PF08441"/>
    </source>
</evidence>
<keyword evidence="9 13" id="KW-0472">Membrane</keyword>
<name>A0A8K9XN24_ONCMY</name>
<dbReference type="PANTHER" id="PTHR23220:SF90">
    <property type="entry name" value="INTEGRIN ALPHA-7"/>
    <property type="match status" value="1"/>
</dbReference>
<evidence type="ECO:0000313" key="19">
    <source>
        <dbReference type="Proteomes" id="UP000694395"/>
    </source>
</evidence>
<dbReference type="GO" id="GO:0008305">
    <property type="term" value="C:integrin complex"/>
    <property type="evidence" value="ECO:0007669"/>
    <property type="project" value="InterPro"/>
</dbReference>
<dbReference type="PROSITE" id="PS51470">
    <property type="entry name" value="FG_GAP"/>
    <property type="match status" value="5"/>
</dbReference>
<feature type="signal peptide" evidence="13">
    <location>
        <begin position="1"/>
        <end position="32"/>
    </location>
</feature>
<dbReference type="GO" id="GO:0009897">
    <property type="term" value="C:external side of plasma membrane"/>
    <property type="evidence" value="ECO:0007669"/>
    <property type="project" value="TreeGrafter"/>
</dbReference>
<proteinExistence type="inferred from homology"/>
<dbReference type="SMART" id="SM00191">
    <property type="entry name" value="Int_alpha"/>
    <property type="match status" value="5"/>
</dbReference>
<evidence type="ECO:0000256" key="1">
    <source>
        <dbReference type="ARBA" id="ARBA00004479"/>
    </source>
</evidence>
<evidence type="ECO:0000256" key="3">
    <source>
        <dbReference type="ARBA" id="ARBA00022692"/>
    </source>
</evidence>
<keyword evidence="11" id="KW-0325">Glycoprotein</keyword>
<keyword evidence="19" id="KW-1185">Reference proteome</keyword>
<feature type="repeat" description="FG-GAP" evidence="12">
    <location>
        <begin position="38"/>
        <end position="103"/>
    </location>
</feature>
<dbReference type="InterPro" id="IPR032695">
    <property type="entry name" value="Integrin_dom_sf"/>
</dbReference>
<dbReference type="InterPro" id="IPR013519">
    <property type="entry name" value="Int_alpha_beta-p"/>
</dbReference>
<reference evidence="18" key="3">
    <citation type="submission" date="2025-09" db="UniProtKB">
        <authorList>
            <consortium name="Ensembl"/>
        </authorList>
    </citation>
    <scope>IDENTIFICATION</scope>
</reference>
<dbReference type="Gene3D" id="2.60.40.1530">
    <property type="entry name" value="ntegrin, alpha v. Chain A, domain 4"/>
    <property type="match status" value="1"/>
</dbReference>
<dbReference type="Pfam" id="PF20805">
    <property type="entry name" value="Integrin_A_Ig_2"/>
    <property type="match status" value="1"/>
</dbReference>
<feature type="transmembrane region" description="Helical" evidence="13">
    <location>
        <begin position="970"/>
        <end position="992"/>
    </location>
</feature>
<dbReference type="SUPFAM" id="SSF69179">
    <property type="entry name" value="Integrin domains"/>
    <property type="match status" value="3"/>
</dbReference>
<keyword evidence="8 13" id="KW-0401">Integrin</keyword>